<gene>
    <name evidence="2" type="ORF">HELGO_WM49626</name>
</gene>
<dbReference type="Gene3D" id="3.40.50.150">
    <property type="entry name" value="Vaccinia Virus protein VP39"/>
    <property type="match status" value="1"/>
</dbReference>
<dbReference type="EMBL" id="CACVAV010000290">
    <property type="protein sequence ID" value="CAA6818561.1"/>
    <property type="molecule type" value="Genomic_DNA"/>
</dbReference>
<dbReference type="GO" id="GO:0032259">
    <property type="term" value="P:methylation"/>
    <property type="evidence" value="ECO:0007669"/>
    <property type="project" value="UniProtKB-KW"/>
</dbReference>
<reference evidence="2" key="1">
    <citation type="submission" date="2020-01" db="EMBL/GenBank/DDBJ databases">
        <authorList>
            <person name="Meier V. D."/>
            <person name="Meier V D."/>
        </authorList>
    </citation>
    <scope>NUCLEOTIDE SEQUENCE</scope>
    <source>
        <strain evidence="2">HLG_WM_MAG_08</strain>
    </source>
</reference>
<keyword evidence="2" id="KW-0808">Transferase</keyword>
<evidence type="ECO:0000313" key="2">
    <source>
        <dbReference type="EMBL" id="CAA6818561.1"/>
    </source>
</evidence>
<dbReference type="GO" id="GO:0008168">
    <property type="term" value="F:methyltransferase activity"/>
    <property type="evidence" value="ECO:0007669"/>
    <property type="project" value="UniProtKB-KW"/>
</dbReference>
<proteinExistence type="predicted"/>
<evidence type="ECO:0000259" key="1">
    <source>
        <dbReference type="Pfam" id="PF05050"/>
    </source>
</evidence>
<sequence length="325" mass="37549">MNSKKPQYNQGLITIPLENGQSLEVTPQECWRLTEETSAYLFENYGSFDSVPMRVIEKNNKRFNVAITEHVPFWKKVDKGRWEPHTFEIFDDFLSADHICLDIGGWIGPTALYAAQLAKHVYAFEPDPLAYQELEVNVNLNKLAEWSSRLSIYNTAIAAHSGTIRLGSRKRGGDSMSSVLFADRSTSWEIQAITLQQFIEDKQLQHEKLFIKMDIEGGEYELIPSLKQLLSQYNVDLYLSVHPFYLEESQVGGQVQEKENSLFKRISQRLAFVKYQVKLLRSLPFKYLYHINGQQLRPYKQILKAIVTGDFTHEIVATNTQWDKS</sequence>
<organism evidence="2">
    <name type="scientific">uncultured Thiotrichaceae bacterium</name>
    <dbReference type="NCBI Taxonomy" id="298394"/>
    <lineage>
        <taxon>Bacteria</taxon>
        <taxon>Pseudomonadati</taxon>
        <taxon>Pseudomonadota</taxon>
        <taxon>Gammaproteobacteria</taxon>
        <taxon>Thiotrichales</taxon>
        <taxon>Thiotrichaceae</taxon>
        <taxon>environmental samples</taxon>
    </lineage>
</organism>
<dbReference type="AlphaFoldDB" id="A0A6S6T5R0"/>
<dbReference type="SUPFAM" id="SSF53335">
    <property type="entry name" value="S-adenosyl-L-methionine-dependent methyltransferases"/>
    <property type="match status" value="1"/>
</dbReference>
<dbReference type="Pfam" id="PF05050">
    <property type="entry name" value="Methyltransf_21"/>
    <property type="match status" value="1"/>
</dbReference>
<keyword evidence="2" id="KW-0489">Methyltransferase</keyword>
<dbReference type="InterPro" id="IPR029063">
    <property type="entry name" value="SAM-dependent_MTases_sf"/>
</dbReference>
<protein>
    <submittedName>
        <fullName evidence="2">FkbM family methyltransferase</fullName>
    </submittedName>
</protein>
<accession>A0A6S6T5R0</accession>
<name>A0A6S6T5R0_9GAMM</name>
<dbReference type="NCBIfam" id="TIGR01444">
    <property type="entry name" value="fkbM_fam"/>
    <property type="match status" value="1"/>
</dbReference>
<dbReference type="PANTHER" id="PTHR34203:SF15">
    <property type="entry name" value="SLL1173 PROTEIN"/>
    <property type="match status" value="1"/>
</dbReference>
<dbReference type="PANTHER" id="PTHR34203">
    <property type="entry name" value="METHYLTRANSFERASE, FKBM FAMILY PROTEIN"/>
    <property type="match status" value="1"/>
</dbReference>
<dbReference type="InterPro" id="IPR006342">
    <property type="entry name" value="FkbM_mtfrase"/>
</dbReference>
<dbReference type="InterPro" id="IPR052514">
    <property type="entry name" value="SAM-dependent_MTase"/>
</dbReference>
<feature type="domain" description="Methyltransferase FkbM" evidence="1">
    <location>
        <begin position="117"/>
        <end position="271"/>
    </location>
</feature>